<organism evidence="2 3">
    <name type="scientific">Gossypium klotzschianum</name>
    <dbReference type="NCBI Taxonomy" id="34286"/>
    <lineage>
        <taxon>Eukaryota</taxon>
        <taxon>Viridiplantae</taxon>
        <taxon>Streptophyta</taxon>
        <taxon>Embryophyta</taxon>
        <taxon>Tracheophyta</taxon>
        <taxon>Spermatophyta</taxon>
        <taxon>Magnoliopsida</taxon>
        <taxon>eudicotyledons</taxon>
        <taxon>Gunneridae</taxon>
        <taxon>Pentapetalae</taxon>
        <taxon>rosids</taxon>
        <taxon>malvids</taxon>
        <taxon>Malvales</taxon>
        <taxon>Malvaceae</taxon>
        <taxon>Malvoideae</taxon>
        <taxon>Gossypium</taxon>
    </lineage>
</organism>
<evidence type="ECO:0000313" key="3">
    <source>
        <dbReference type="Proteomes" id="UP000593573"/>
    </source>
</evidence>
<dbReference type="AlphaFoldDB" id="A0A7J8VLU3"/>
<keyword evidence="3" id="KW-1185">Reference proteome</keyword>
<dbReference type="Proteomes" id="UP000593573">
    <property type="component" value="Unassembled WGS sequence"/>
</dbReference>
<gene>
    <name evidence="2" type="ORF">Goklo_003688</name>
</gene>
<dbReference type="EMBL" id="JABFAB010000011">
    <property type="protein sequence ID" value="MBA0663583.1"/>
    <property type="molecule type" value="Genomic_DNA"/>
</dbReference>
<dbReference type="OrthoDB" id="1906532at2759"/>
<comment type="caution">
    <text evidence="2">The sequence shown here is derived from an EMBL/GenBank/DDBJ whole genome shotgun (WGS) entry which is preliminary data.</text>
</comment>
<sequence>MHVYAVIGIIKRKELIKELADVYHGECLTYCQELLELQKKWNEPFIDDKSPDDSRKKMKPPKRLKKSR</sequence>
<dbReference type="PANTHER" id="PTHR37242">
    <property type="entry name" value="OS09G0569450 PROTEIN"/>
    <property type="match status" value="1"/>
</dbReference>
<feature type="compositionally biased region" description="Basic residues" evidence="1">
    <location>
        <begin position="56"/>
        <end position="68"/>
    </location>
</feature>
<protein>
    <submittedName>
        <fullName evidence="2">Uncharacterized protein</fullName>
    </submittedName>
</protein>
<proteinExistence type="predicted"/>
<feature type="region of interest" description="Disordered" evidence="1">
    <location>
        <begin position="44"/>
        <end position="68"/>
    </location>
</feature>
<dbReference type="PANTHER" id="PTHR37242:SF1">
    <property type="entry name" value="OS09G0569450 PROTEIN"/>
    <property type="match status" value="1"/>
</dbReference>
<evidence type="ECO:0000256" key="1">
    <source>
        <dbReference type="SAM" id="MobiDB-lite"/>
    </source>
</evidence>
<reference evidence="2 3" key="1">
    <citation type="journal article" date="2019" name="Genome Biol. Evol.">
        <title>Insights into the evolution of the New World diploid cottons (Gossypium, subgenus Houzingenia) based on genome sequencing.</title>
        <authorList>
            <person name="Grover C.E."/>
            <person name="Arick M.A. 2nd"/>
            <person name="Thrash A."/>
            <person name="Conover J.L."/>
            <person name="Sanders W.S."/>
            <person name="Peterson D.G."/>
            <person name="Frelichowski J.E."/>
            <person name="Scheffler J.A."/>
            <person name="Scheffler B.E."/>
            <person name="Wendel J.F."/>
        </authorList>
    </citation>
    <scope>NUCLEOTIDE SEQUENCE [LARGE SCALE GENOMIC DNA]</scope>
    <source>
        <strain evidence="2">57</strain>
        <tissue evidence="2">Leaf</tissue>
    </source>
</reference>
<name>A0A7J8VLU3_9ROSI</name>
<feature type="compositionally biased region" description="Basic and acidic residues" evidence="1">
    <location>
        <begin position="44"/>
        <end position="55"/>
    </location>
</feature>
<accession>A0A7J8VLU3</accession>
<evidence type="ECO:0000313" key="2">
    <source>
        <dbReference type="EMBL" id="MBA0663583.1"/>
    </source>
</evidence>